<accession>A0A0X1KKB0</accession>
<proteinExistence type="predicted"/>
<name>A0A0X1KKB0_9EURY</name>
<keyword evidence="3" id="KW-1185">Reference proteome</keyword>
<dbReference type="STRING" id="1432656.X802_05525"/>
<evidence type="ECO:0000256" key="1">
    <source>
        <dbReference type="SAM" id="Phobius"/>
    </source>
</evidence>
<gene>
    <name evidence="2" type="ORF">X802_05525</name>
</gene>
<dbReference type="AlphaFoldDB" id="A0A0X1KKB0"/>
<dbReference type="Proteomes" id="UP000062043">
    <property type="component" value="Chromosome"/>
</dbReference>
<keyword evidence="1" id="KW-0812">Transmembrane</keyword>
<dbReference type="EMBL" id="CP007140">
    <property type="protein sequence ID" value="AJC71690.1"/>
    <property type="molecule type" value="Genomic_DNA"/>
</dbReference>
<evidence type="ECO:0000313" key="2">
    <source>
        <dbReference type="EMBL" id="AJC71690.1"/>
    </source>
</evidence>
<keyword evidence="1" id="KW-0472">Membrane</keyword>
<evidence type="ECO:0000313" key="3">
    <source>
        <dbReference type="Proteomes" id="UP000062043"/>
    </source>
</evidence>
<keyword evidence="1" id="KW-1133">Transmembrane helix</keyword>
<feature type="transmembrane region" description="Helical" evidence="1">
    <location>
        <begin position="71"/>
        <end position="95"/>
    </location>
</feature>
<reference evidence="2 3" key="1">
    <citation type="submission" date="2014-01" db="EMBL/GenBank/DDBJ databases">
        <title>Genome sequencing of Thermococcus guaymasensis.</title>
        <authorList>
            <person name="Zhang X."/>
            <person name="Alvare G."/>
            <person name="Fristensky B."/>
            <person name="Chen L."/>
            <person name="Suen T."/>
            <person name="Chen Q."/>
            <person name="Ma K."/>
        </authorList>
    </citation>
    <scope>NUCLEOTIDE SEQUENCE [LARGE SCALE GENOMIC DNA]</scope>
    <source>
        <strain evidence="2 3">DSM 11113</strain>
    </source>
</reference>
<sequence>MKEDNKILRDYYFFTIPQVSVFAGAVLGILFVLRIDIHMALGIFAFLYGLMLLGVHGVVFQHFRSNRIYRLGLIFSLILTAGGLFLLYTCISDFWGSF</sequence>
<feature type="transmembrane region" description="Helical" evidence="1">
    <location>
        <begin position="12"/>
        <end position="33"/>
    </location>
</feature>
<dbReference type="KEGG" id="tgy:X802_05525"/>
<feature type="transmembrane region" description="Helical" evidence="1">
    <location>
        <begin position="39"/>
        <end position="59"/>
    </location>
</feature>
<dbReference type="OrthoDB" id="86035at2157"/>
<protein>
    <submittedName>
        <fullName evidence="2">Membrane protein</fullName>
    </submittedName>
</protein>
<organism evidence="2 3">
    <name type="scientific">Thermococcus guaymasensis DSM 11113</name>
    <dbReference type="NCBI Taxonomy" id="1432656"/>
    <lineage>
        <taxon>Archaea</taxon>
        <taxon>Methanobacteriati</taxon>
        <taxon>Methanobacteriota</taxon>
        <taxon>Thermococci</taxon>
        <taxon>Thermococcales</taxon>
        <taxon>Thermococcaceae</taxon>
        <taxon>Thermococcus</taxon>
    </lineage>
</organism>
<dbReference type="PATRIC" id="fig|1432656.3.peg.1075"/>